<reference evidence="3 4" key="1">
    <citation type="submission" date="2020-03" db="EMBL/GenBank/DDBJ databases">
        <title>Whole genome shotgun sequence of Phytohabitans rumicis NBRC 108638.</title>
        <authorList>
            <person name="Komaki H."/>
            <person name="Tamura T."/>
        </authorList>
    </citation>
    <scope>NUCLEOTIDE SEQUENCE [LARGE SCALE GENOMIC DNA]</scope>
    <source>
        <strain evidence="3 4">NBRC 108638</strain>
    </source>
</reference>
<dbReference type="Proteomes" id="UP000482960">
    <property type="component" value="Unassembled WGS sequence"/>
</dbReference>
<feature type="compositionally biased region" description="Low complexity" evidence="1">
    <location>
        <begin position="76"/>
        <end position="88"/>
    </location>
</feature>
<gene>
    <name evidence="3" type="ORF">Prum_032610</name>
</gene>
<keyword evidence="4" id="KW-1185">Reference proteome</keyword>
<reference evidence="3 4" key="2">
    <citation type="submission" date="2020-03" db="EMBL/GenBank/DDBJ databases">
        <authorList>
            <person name="Ichikawa N."/>
            <person name="Kimura A."/>
            <person name="Kitahashi Y."/>
            <person name="Uohara A."/>
        </authorList>
    </citation>
    <scope>NUCLEOTIDE SEQUENCE [LARGE SCALE GENOMIC DNA]</scope>
    <source>
        <strain evidence="3 4">NBRC 108638</strain>
    </source>
</reference>
<accession>A0A6V8L4S6</accession>
<feature type="region of interest" description="Disordered" evidence="1">
    <location>
        <begin position="69"/>
        <end position="95"/>
    </location>
</feature>
<evidence type="ECO:0000256" key="1">
    <source>
        <dbReference type="SAM" id="MobiDB-lite"/>
    </source>
</evidence>
<protein>
    <submittedName>
        <fullName evidence="3">Uncharacterized protein</fullName>
    </submittedName>
</protein>
<evidence type="ECO:0000313" key="3">
    <source>
        <dbReference type="EMBL" id="GFJ89619.1"/>
    </source>
</evidence>
<organism evidence="3 4">
    <name type="scientific">Phytohabitans rumicis</name>
    <dbReference type="NCBI Taxonomy" id="1076125"/>
    <lineage>
        <taxon>Bacteria</taxon>
        <taxon>Bacillati</taxon>
        <taxon>Actinomycetota</taxon>
        <taxon>Actinomycetes</taxon>
        <taxon>Micromonosporales</taxon>
        <taxon>Micromonosporaceae</taxon>
    </lineage>
</organism>
<dbReference type="AlphaFoldDB" id="A0A6V8L4S6"/>
<name>A0A6V8L4S6_9ACTN</name>
<evidence type="ECO:0000313" key="4">
    <source>
        <dbReference type="Proteomes" id="UP000482960"/>
    </source>
</evidence>
<feature type="transmembrane region" description="Helical" evidence="2">
    <location>
        <begin position="34"/>
        <end position="67"/>
    </location>
</feature>
<keyword evidence="2" id="KW-0472">Membrane</keyword>
<dbReference type="EMBL" id="BLPG01000001">
    <property type="protein sequence ID" value="GFJ89619.1"/>
    <property type="molecule type" value="Genomic_DNA"/>
</dbReference>
<keyword evidence="2" id="KW-1133">Transmembrane helix</keyword>
<proteinExistence type="predicted"/>
<sequence length="95" mass="10191">MTVLRPAAPGEEAVFAPADDIPEWAPTRALGRAVLLTGLLLITGVLVGRVDLVVLAIPFAVGTAVALRRRPGNGRGSRSPWTTRTSPRATRRRPW</sequence>
<keyword evidence="2" id="KW-0812">Transmembrane</keyword>
<evidence type="ECO:0000256" key="2">
    <source>
        <dbReference type="SAM" id="Phobius"/>
    </source>
</evidence>
<comment type="caution">
    <text evidence="3">The sequence shown here is derived from an EMBL/GenBank/DDBJ whole genome shotgun (WGS) entry which is preliminary data.</text>
</comment>